<keyword evidence="2 6" id="KW-0597">Phosphoprotein</keyword>
<dbReference type="HAMAP" id="MF_00479">
    <property type="entry name" value="RsxG_RnfG"/>
    <property type="match status" value="1"/>
</dbReference>
<gene>
    <name evidence="6" type="primary">rnfG</name>
    <name evidence="8" type="ORF">A4H02_03285</name>
</gene>
<dbReference type="Proteomes" id="UP000094570">
    <property type="component" value="Unassembled WGS sequence"/>
</dbReference>
<evidence type="ECO:0000313" key="8">
    <source>
        <dbReference type="EMBL" id="ODN30898.1"/>
    </source>
</evidence>
<comment type="caution">
    <text evidence="8">The sequence shown here is derived from an EMBL/GenBank/DDBJ whole genome shotgun (WGS) entry which is preliminary data.</text>
</comment>
<keyword evidence="6" id="KW-1003">Cell membrane</keyword>
<dbReference type="EMBL" id="LWAF01000003">
    <property type="protein sequence ID" value="ODN30898.1"/>
    <property type="molecule type" value="Genomic_DNA"/>
</dbReference>
<dbReference type="InterPro" id="IPR007329">
    <property type="entry name" value="FMN-bd"/>
</dbReference>
<accession>A0A1E3G5G9</accession>
<keyword evidence="5 6" id="KW-0249">Electron transport</keyword>
<keyword evidence="1 6" id="KW-0813">Transport</keyword>
<dbReference type="GO" id="GO:0010181">
    <property type="term" value="F:FMN binding"/>
    <property type="evidence" value="ECO:0007669"/>
    <property type="project" value="InterPro"/>
</dbReference>
<dbReference type="GO" id="GO:0009055">
    <property type="term" value="F:electron transfer activity"/>
    <property type="evidence" value="ECO:0007669"/>
    <property type="project" value="InterPro"/>
</dbReference>
<evidence type="ECO:0000256" key="3">
    <source>
        <dbReference type="ARBA" id="ARBA00022630"/>
    </source>
</evidence>
<dbReference type="InterPro" id="IPR010209">
    <property type="entry name" value="Ion_transpt_RnfG/RsxG"/>
</dbReference>
<evidence type="ECO:0000259" key="7">
    <source>
        <dbReference type="SMART" id="SM00900"/>
    </source>
</evidence>
<evidence type="ECO:0000256" key="2">
    <source>
        <dbReference type="ARBA" id="ARBA00022553"/>
    </source>
</evidence>
<dbReference type="EC" id="7.-.-.-" evidence="6"/>
<dbReference type="SMART" id="SM00900">
    <property type="entry name" value="FMN_bind"/>
    <property type="match status" value="1"/>
</dbReference>
<dbReference type="STRING" id="1008305.A4H02_03285"/>
<keyword evidence="6" id="KW-1278">Translocase</keyword>
<keyword evidence="9" id="KW-1185">Reference proteome</keyword>
<evidence type="ECO:0000313" key="9">
    <source>
        <dbReference type="Proteomes" id="UP000094570"/>
    </source>
</evidence>
<reference evidence="9" key="1">
    <citation type="submission" date="2016-04" db="EMBL/GenBank/DDBJ databases">
        <title>The genome sequence project of a novel Fervidobacterium isolate from a hot spring in Thailand.</title>
        <authorList>
            <person name="Gonzalez J.M."/>
            <person name="Cuecas A."/>
            <person name="Kanoksilapatham W."/>
        </authorList>
    </citation>
    <scope>NUCLEOTIDE SEQUENCE [LARGE SCALE GENOMIC DNA]</scope>
    <source>
        <strain evidence="9">FC2004</strain>
    </source>
</reference>
<organism evidence="8 9">
    <name type="scientific">Fervidobacterium thailandense</name>
    <dbReference type="NCBI Taxonomy" id="1008305"/>
    <lineage>
        <taxon>Bacteria</taxon>
        <taxon>Thermotogati</taxon>
        <taxon>Thermotogota</taxon>
        <taxon>Thermotogae</taxon>
        <taxon>Thermotogales</taxon>
        <taxon>Fervidobacteriaceae</taxon>
        <taxon>Fervidobacterium</taxon>
    </lineage>
</organism>
<protein>
    <recommendedName>
        <fullName evidence="6">Ion-translocating oxidoreductase complex subunit G</fullName>
        <ecNumber evidence="6">7.-.-.-</ecNumber>
    </recommendedName>
    <alternativeName>
        <fullName evidence="6">Rnf electron transport complex subunit G</fullName>
    </alternativeName>
</protein>
<evidence type="ECO:0000256" key="4">
    <source>
        <dbReference type="ARBA" id="ARBA00022643"/>
    </source>
</evidence>
<dbReference type="OrthoDB" id="45190at2"/>
<comment type="subunit">
    <text evidence="6">The complex is composed of six subunits: RnfA, RnfB, RnfC, RnfD, RnfE and RnfG.</text>
</comment>
<dbReference type="NCBIfam" id="TIGR01947">
    <property type="entry name" value="rnfG"/>
    <property type="match status" value="1"/>
</dbReference>
<dbReference type="AlphaFoldDB" id="A0A1E3G5G9"/>
<comment type="function">
    <text evidence="6">Part of a membrane-bound complex that couples electron transfer with translocation of ions across the membrane.</text>
</comment>
<keyword evidence="4 6" id="KW-0288">FMN</keyword>
<sequence length="229" mass="25087">MKKEMLKTSLILMIYTLIAGLALSVVYKLTEVRIVEAEMENVIHSMELLLTDENGKNLVPPDEIKQTVLAERKNAGKELYTNGIGTVVSPVYEFRTEGATYYVLSGYAVGYGGKVLTMAAFVKDGELRLRAIKVLDYSQETPGLGAKIAEAEVQHRFYPIPSSGLEKGLRVDKDAGKTVVDPEESKAEGIIKVSDVMTGATITPRAVANSINAMYEYLKKEYLKGQGGE</sequence>
<dbReference type="Pfam" id="PF04205">
    <property type="entry name" value="FMN_bind"/>
    <property type="match status" value="1"/>
</dbReference>
<dbReference type="GO" id="GO:0005886">
    <property type="term" value="C:plasma membrane"/>
    <property type="evidence" value="ECO:0007669"/>
    <property type="project" value="UniProtKB-SubCell"/>
</dbReference>
<proteinExistence type="inferred from homology"/>
<comment type="subcellular location">
    <subcellularLocation>
        <location evidence="6">Cell membrane</location>
        <topology evidence="6">Single-pass membrane protein</topology>
    </subcellularLocation>
</comment>
<name>A0A1E3G5G9_9BACT</name>
<feature type="modified residue" description="FMN phosphoryl threonine" evidence="6">
    <location>
        <position position="201"/>
    </location>
</feature>
<keyword evidence="6" id="KW-0472">Membrane</keyword>
<evidence type="ECO:0000256" key="5">
    <source>
        <dbReference type="ARBA" id="ARBA00022982"/>
    </source>
</evidence>
<comment type="similarity">
    <text evidence="6">Belongs to the RnfG family.</text>
</comment>
<comment type="cofactor">
    <cofactor evidence="6">
        <name>FMN</name>
        <dbReference type="ChEBI" id="CHEBI:58210"/>
    </cofactor>
</comment>
<evidence type="ECO:0000256" key="6">
    <source>
        <dbReference type="HAMAP-Rule" id="MF_00479"/>
    </source>
</evidence>
<keyword evidence="3 6" id="KW-0285">Flavoprotein</keyword>
<dbReference type="PANTHER" id="PTHR36118">
    <property type="entry name" value="ION-TRANSLOCATING OXIDOREDUCTASE COMPLEX SUBUNIT G"/>
    <property type="match status" value="1"/>
</dbReference>
<keyword evidence="6" id="KW-1133">Transmembrane helix</keyword>
<feature type="domain" description="FMN-binding" evidence="7">
    <location>
        <begin position="110"/>
        <end position="218"/>
    </location>
</feature>
<evidence type="ECO:0000256" key="1">
    <source>
        <dbReference type="ARBA" id="ARBA00022448"/>
    </source>
</evidence>
<dbReference type="PANTHER" id="PTHR36118:SF1">
    <property type="entry name" value="ION-TRANSLOCATING OXIDOREDUCTASE COMPLEX SUBUNIT G"/>
    <property type="match status" value="1"/>
</dbReference>
<keyword evidence="6" id="KW-0812">Transmembrane</keyword>
<dbReference type="GO" id="GO:0022900">
    <property type="term" value="P:electron transport chain"/>
    <property type="evidence" value="ECO:0007669"/>
    <property type="project" value="UniProtKB-UniRule"/>
</dbReference>
<dbReference type="RefSeq" id="WP_069292737.1">
    <property type="nucleotide sequence ID" value="NZ_CP140110.1"/>
</dbReference>